<keyword evidence="4 8" id="KW-1003">Cell membrane</keyword>
<keyword evidence="11" id="KW-1185">Reference proteome</keyword>
<reference evidence="10" key="1">
    <citation type="submission" date="2017-07" db="EMBL/GenBank/DDBJ databases">
        <title>Taro Niue Genome Assembly and Annotation.</title>
        <authorList>
            <person name="Atibalentja N."/>
            <person name="Keating K."/>
            <person name="Fields C.J."/>
        </authorList>
    </citation>
    <scope>NUCLEOTIDE SEQUENCE</scope>
    <source>
        <strain evidence="10">Niue_2</strain>
        <tissue evidence="10">Leaf</tissue>
    </source>
</reference>
<gene>
    <name evidence="10" type="ORF">Taro_006491</name>
</gene>
<dbReference type="AlphaFoldDB" id="A0A843TSV4"/>
<dbReference type="InterPro" id="IPR006702">
    <property type="entry name" value="CASP_dom"/>
</dbReference>
<protein>
    <recommendedName>
        <fullName evidence="8">CASP-like protein</fullName>
    </recommendedName>
</protein>
<dbReference type="OrthoDB" id="1926504at2759"/>
<feature type="transmembrane region" description="Helical" evidence="8">
    <location>
        <begin position="86"/>
        <end position="109"/>
    </location>
</feature>
<dbReference type="NCBIfam" id="TIGR01569">
    <property type="entry name" value="A_tha_TIGR01569"/>
    <property type="match status" value="1"/>
</dbReference>
<sequence>MASTGKVMASPVKSALETQVPPRGGDLAAPLPAGLFWADLSLRLVLLSSSAASLAMVLSSNQIQTISSPLLPVPIRVEAKFRYSSAITYSLGATSVVCLYSILSLASTFVLAKRSPSSRQLLSQAFLDALMAAVLGSGTGAVSSVAYIALKGNSHVAWHKVCDVFDKFCRHMGSSIALNVVAMLVLLVLVFTSTYSLYRRAR</sequence>
<evidence type="ECO:0000313" key="11">
    <source>
        <dbReference type="Proteomes" id="UP000652761"/>
    </source>
</evidence>
<feature type="transmembrane region" description="Helical" evidence="8">
    <location>
        <begin position="129"/>
        <end position="150"/>
    </location>
</feature>
<evidence type="ECO:0000256" key="8">
    <source>
        <dbReference type="RuleBase" id="RU361233"/>
    </source>
</evidence>
<keyword evidence="5 8" id="KW-0812">Transmembrane</keyword>
<keyword evidence="6 8" id="KW-1133">Transmembrane helix</keyword>
<feature type="domain" description="Casparian strip membrane protein" evidence="9">
    <location>
        <begin position="35"/>
        <end position="184"/>
    </location>
</feature>
<proteinExistence type="inferred from homology"/>
<accession>A0A843TSV4</accession>
<dbReference type="GO" id="GO:0005886">
    <property type="term" value="C:plasma membrane"/>
    <property type="evidence" value="ECO:0007669"/>
    <property type="project" value="UniProtKB-SubCell"/>
</dbReference>
<evidence type="ECO:0000259" key="9">
    <source>
        <dbReference type="Pfam" id="PF04535"/>
    </source>
</evidence>
<dbReference type="InterPro" id="IPR006459">
    <property type="entry name" value="CASP/CASPL"/>
</dbReference>
<dbReference type="Proteomes" id="UP000652761">
    <property type="component" value="Unassembled WGS sequence"/>
</dbReference>
<keyword evidence="7 8" id="KW-0472">Membrane</keyword>
<organism evidence="10 11">
    <name type="scientific">Colocasia esculenta</name>
    <name type="common">Wild taro</name>
    <name type="synonym">Arum esculentum</name>
    <dbReference type="NCBI Taxonomy" id="4460"/>
    <lineage>
        <taxon>Eukaryota</taxon>
        <taxon>Viridiplantae</taxon>
        <taxon>Streptophyta</taxon>
        <taxon>Embryophyta</taxon>
        <taxon>Tracheophyta</taxon>
        <taxon>Spermatophyta</taxon>
        <taxon>Magnoliopsida</taxon>
        <taxon>Liliopsida</taxon>
        <taxon>Araceae</taxon>
        <taxon>Aroideae</taxon>
        <taxon>Colocasieae</taxon>
        <taxon>Colocasia</taxon>
    </lineage>
</organism>
<name>A0A843TSV4_COLES</name>
<evidence type="ECO:0000256" key="6">
    <source>
        <dbReference type="ARBA" id="ARBA00022989"/>
    </source>
</evidence>
<comment type="subunit">
    <text evidence="3 8">Homodimer and heterodimers.</text>
</comment>
<evidence type="ECO:0000256" key="5">
    <source>
        <dbReference type="ARBA" id="ARBA00022692"/>
    </source>
</evidence>
<evidence type="ECO:0000256" key="2">
    <source>
        <dbReference type="ARBA" id="ARBA00007651"/>
    </source>
</evidence>
<feature type="transmembrane region" description="Helical" evidence="8">
    <location>
        <begin position="176"/>
        <end position="198"/>
    </location>
</feature>
<evidence type="ECO:0000256" key="7">
    <source>
        <dbReference type="ARBA" id="ARBA00023136"/>
    </source>
</evidence>
<dbReference type="Pfam" id="PF04535">
    <property type="entry name" value="CASP_dom"/>
    <property type="match status" value="1"/>
</dbReference>
<comment type="caution">
    <text evidence="8">Lacks conserved residue(s) required for the propagation of feature annotation.</text>
</comment>
<comment type="similarity">
    <text evidence="2 8">Belongs to the Casparian strip membrane proteins (CASP) family.</text>
</comment>
<evidence type="ECO:0000256" key="4">
    <source>
        <dbReference type="ARBA" id="ARBA00022475"/>
    </source>
</evidence>
<dbReference type="InterPro" id="IPR044173">
    <property type="entry name" value="CASPL"/>
</dbReference>
<comment type="subcellular location">
    <subcellularLocation>
        <location evidence="1 8">Cell membrane</location>
        <topology evidence="1 8">Multi-pass membrane protein</topology>
    </subcellularLocation>
</comment>
<evidence type="ECO:0000313" key="10">
    <source>
        <dbReference type="EMBL" id="MQL74135.1"/>
    </source>
</evidence>
<comment type="caution">
    <text evidence="10">The sequence shown here is derived from an EMBL/GenBank/DDBJ whole genome shotgun (WGS) entry which is preliminary data.</text>
</comment>
<dbReference type="PANTHER" id="PTHR36488">
    <property type="entry name" value="CASP-LIKE PROTEIN 1U1"/>
    <property type="match status" value="1"/>
</dbReference>
<dbReference type="EMBL" id="NMUH01000193">
    <property type="protein sequence ID" value="MQL74135.1"/>
    <property type="molecule type" value="Genomic_DNA"/>
</dbReference>
<evidence type="ECO:0000256" key="3">
    <source>
        <dbReference type="ARBA" id="ARBA00011489"/>
    </source>
</evidence>
<dbReference type="PANTHER" id="PTHR36488:SF8">
    <property type="entry name" value="CASP-LIKE PROTEIN 1U1"/>
    <property type="match status" value="1"/>
</dbReference>
<evidence type="ECO:0000256" key="1">
    <source>
        <dbReference type="ARBA" id="ARBA00004651"/>
    </source>
</evidence>